<protein>
    <submittedName>
        <fullName evidence="2">Uncharacterized protein</fullName>
    </submittedName>
</protein>
<keyword evidence="3" id="KW-1185">Reference proteome</keyword>
<organism evidence="2 3">
    <name type="scientific">Linum tenue</name>
    <dbReference type="NCBI Taxonomy" id="586396"/>
    <lineage>
        <taxon>Eukaryota</taxon>
        <taxon>Viridiplantae</taxon>
        <taxon>Streptophyta</taxon>
        <taxon>Embryophyta</taxon>
        <taxon>Tracheophyta</taxon>
        <taxon>Spermatophyta</taxon>
        <taxon>Magnoliopsida</taxon>
        <taxon>eudicotyledons</taxon>
        <taxon>Gunneridae</taxon>
        <taxon>Pentapetalae</taxon>
        <taxon>rosids</taxon>
        <taxon>fabids</taxon>
        <taxon>Malpighiales</taxon>
        <taxon>Linaceae</taxon>
        <taxon>Linum</taxon>
    </lineage>
</organism>
<reference evidence="2" key="1">
    <citation type="submission" date="2022-08" db="EMBL/GenBank/DDBJ databases">
        <authorList>
            <person name="Gutierrez-Valencia J."/>
        </authorList>
    </citation>
    <scope>NUCLEOTIDE SEQUENCE</scope>
</reference>
<dbReference type="InterPro" id="IPR032675">
    <property type="entry name" value="LRR_dom_sf"/>
</dbReference>
<dbReference type="Proteomes" id="UP001154282">
    <property type="component" value="Unassembled WGS sequence"/>
</dbReference>
<dbReference type="AlphaFoldDB" id="A0AAV0NK59"/>
<dbReference type="Gene3D" id="3.80.10.10">
    <property type="entry name" value="Ribonuclease Inhibitor"/>
    <property type="match status" value="2"/>
</dbReference>
<gene>
    <name evidence="2" type="ORF">LITE_LOCUS33807</name>
</gene>
<dbReference type="EMBL" id="CAMGYJ010000008">
    <property type="protein sequence ID" value="CAI0459044.1"/>
    <property type="molecule type" value="Genomic_DNA"/>
</dbReference>
<evidence type="ECO:0000313" key="2">
    <source>
        <dbReference type="EMBL" id="CAI0459044.1"/>
    </source>
</evidence>
<dbReference type="GO" id="GO:0006952">
    <property type="term" value="P:defense response"/>
    <property type="evidence" value="ECO:0007669"/>
    <property type="project" value="UniProtKB-KW"/>
</dbReference>
<proteinExistence type="predicted"/>
<dbReference type="PANTHER" id="PTHR36766:SF63">
    <property type="entry name" value="NB-ARC DOMAIN-CONTAINING PROTEIN"/>
    <property type="match status" value="1"/>
</dbReference>
<comment type="caution">
    <text evidence="2">The sequence shown here is derived from an EMBL/GenBank/DDBJ whole genome shotgun (WGS) entry which is preliminary data.</text>
</comment>
<evidence type="ECO:0000313" key="3">
    <source>
        <dbReference type="Proteomes" id="UP001154282"/>
    </source>
</evidence>
<accession>A0AAV0NK59</accession>
<dbReference type="SUPFAM" id="SSF52058">
    <property type="entry name" value="L domain-like"/>
    <property type="match status" value="1"/>
</dbReference>
<dbReference type="PANTHER" id="PTHR36766">
    <property type="entry name" value="PLANT BROAD-SPECTRUM MILDEW RESISTANCE PROTEIN RPW8"/>
    <property type="match status" value="1"/>
</dbReference>
<name>A0AAV0NK59_9ROSI</name>
<keyword evidence="1" id="KW-0611">Plant defense</keyword>
<sequence length="344" mass="38773">MKMASKLKVLKLLGDPMIKSPDLPRSGSLEILHLQSFILHWSSGIAKLFNLKVLHLQFCEVRDIWGGTIGMLLGLRELTIFDPKNEMNLREAFAGIGELQFLEILRLDVTDDFLRRPLDERLLLGVKLHTTLKVLQTSSPVANLPELLGFGTLVSYNKLETLIISECFLLTSLPFHDLDDDCRLGLVVLNSLRYLHIFGNTLLLQVLCRKLQLLMFPCLTNLYLRGMDNADTELRLDGLESMEELVQLHLSSLPSIRRLPSLSRLGKLKGLTVSSVPNLREIEGLAGLKSLEVLDLSHCTSLESLPVDQLSGLWRLRSKDISDCKNLIGWSGLRELAPKVHIRR</sequence>
<evidence type="ECO:0000256" key="1">
    <source>
        <dbReference type="ARBA" id="ARBA00022821"/>
    </source>
</evidence>